<dbReference type="Proteomes" id="UP000093561">
    <property type="component" value="Unassembled WGS sequence"/>
</dbReference>
<name>A0AAF5Q5E6_WUCBA</name>
<dbReference type="AlphaFoldDB" id="A0AAF5Q5E6"/>
<reference evidence="1" key="2">
    <citation type="journal article" date="2016" name="Mol. Ecol.">
        <title>Population genomics of the filarial nematode parasite Wuchereria bancrofti from mosquitoes.</title>
        <authorList>
            <person name="Small S.T."/>
            <person name="Reimer L.J."/>
            <person name="Tisch D.J."/>
            <person name="King C.L."/>
            <person name="Christensen B.M."/>
            <person name="Siba P.M."/>
            <person name="Kazura J.W."/>
            <person name="Serre D."/>
            <person name="Zimmerman P.A."/>
        </authorList>
    </citation>
    <scope>NUCLEOTIDE SEQUENCE</scope>
    <source>
        <strain evidence="1">pt0022</strain>
    </source>
</reference>
<evidence type="ECO:0000313" key="1">
    <source>
        <dbReference type="Proteomes" id="UP000093561"/>
    </source>
</evidence>
<sequence length="45" mass="5421">MYSHVHHLRIKLHHLSPPYLFFPMDFPIFLRPAVSMLHESNYSTI</sequence>
<evidence type="ECO:0000313" key="2">
    <source>
        <dbReference type="WBParaSite" id="mrna-Wban_10340"/>
    </source>
</evidence>
<proteinExistence type="predicted"/>
<accession>A0AAF5Q5E6</accession>
<reference evidence="1" key="1">
    <citation type="submission" date="2015-03" db="EMBL/GenBank/DDBJ databases">
        <title>Wuchereria bancrofti Genome Sequencing Papua New Guinea Strain.</title>
        <authorList>
            <person name="Small S.T."/>
            <person name="Serre D."/>
            <person name="Zimmerman P.A."/>
        </authorList>
    </citation>
    <scope>NUCLEOTIDE SEQUENCE [LARGE SCALE GENOMIC DNA]</scope>
    <source>
        <strain evidence="1">pt0022</strain>
    </source>
</reference>
<reference evidence="2" key="3">
    <citation type="submission" date="2024-02" db="UniProtKB">
        <authorList>
            <consortium name="WormBaseParasite"/>
        </authorList>
    </citation>
    <scope>IDENTIFICATION</scope>
    <source>
        <strain evidence="2">pt0022</strain>
    </source>
</reference>
<protein>
    <submittedName>
        <fullName evidence="2">Uncharacterized protein</fullName>
    </submittedName>
</protein>
<organism evidence="1 2">
    <name type="scientific">Wuchereria bancrofti</name>
    <dbReference type="NCBI Taxonomy" id="6293"/>
    <lineage>
        <taxon>Eukaryota</taxon>
        <taxon>Metazoa</taxon>
        <taxon>Ecdysozoa</taxon>
        <taxon>Nematoda</taxon>
        <taxon>Chromadorea</taxon>
        <taxon>Rhabditida</taxon>
        <taxon>Spirurina</taxon>
        <taxon>Spiruromorpha</taxon>
        <taxon>Filarioidea</taxon>
        <taxon>Onchocercidae</taxon>
        <taxon>Wuchereria</taxon>
    </lineage>
</organism>
<dbReference type="WBParaSite" id="mrna-Wban_10340">
    <property type="protein sequence ID" value="mrna-Wban_10340"/>
    <property type="gene ID" value="Wban_10340"/>
</dbReference>